<name>A0A0J8B7B2_BETVV</name>
<gene>
    <name evidence="2" type="ORF">BVRB_006120</name>
</gene>
<dbReference type="Proteomes" id="UP000035740">
    <property type="component" value="Unassembled WGS sequence"/>
</dbReference>
<feature type="compositionally biased region" description="Basic and acidic residues" evidence="1">
    <location>
        <begin position="174"/>
        <end position="190"/>
    </location>
</feature>
<proteinExistence type="predicted"/>
<reference evidence="2 3" key="1">
    <citation type="journal article" date="2014" name="Nature">
        <title>The genome of the recently domesticated crop plant sugar beet (Beta vulgaris).</title>
        <authorList>
            <person name="Dohm J.C."/>
            <person name="Minoche A.E."/>
            <person name="Holtgrawe D."/>
            <person name="Capella-Gutierrez S."/>
            <person name="Zakrzewski F."/>
            <person name="Tafer H."/>
            <person name="Rupp O."/>
            <person name="Sorensen T.R."/>
            <person name="Stracke R."/>
            <person name="Reinhardt R."/>
            <person name="Goesmann A."/>
            <person name="Kraft T."/>
            <person name="Schulz B."/>
            <person name="Stadler P.F."/>
            <person name="Schmidt T."/>
            <person name="Gabaldon T."/>
            <person name="Lehrach H."/>
            <person name="Weisshaar B."/>
            <person name="Himmelbauer H."/>
        </authorList>
    </citation>
    <scope>NUCLEOTIDE SEQUENCE [LARGE SCALE GENOMIC DNA]</scope>
    <source>
        <tissue evidence="2">Taproot</tissue>
    </source>
</reference>
<accession>A0A0J8B7B2</accession>
<organism evidence="2 3">
    <name type="scientific">Beta vulgaris subsp. vulgaris</name>
    <name type="common">Beet</name>
    <dbReference type="NCBI Taxonomy" id="3555"/>
    <lineage>
        <taxon>Eukaryota</taxon>
        <taxon>Viridiplantae</taxon>
        <taxon>Streptophyta</taxon>
        <taxon>Embryophyta</taxon>
        <taxon>Tracheophyta</taxon>
        <taxon>Spermatophyta</taxon>
        <taxon>Magnoliopsida</taxon>
        <taxon>eudicotyledons</taxon>
        <taxon>Gunneridae</taxon>
        <taxon>Pentapetalae</taxon>
        <taxon>Caryophyllales</taxon>
        <taxon>Chenopodiaceae</taxon>
        <taxon>Betoideae</taxon>
        <taxon>Beta</taxon>
    </lineage>
</organism>
<evidence type="ECO:0000256" key="1">
    <source>
        <dbReference type="SAM" id="MobiDB-lite"/>
    </source>
</evidence>
<sequence>MENQRKEIPKVLEDMMNAQFQRSQGRETETDQCYFCADCAGGSLRKSEAERCERSGHIIMHPLKCSGIYGYQEQDLAKIRHIIDTSQICRNVVNYKYIIYPRTRILSNNKKQRKEKTTQYCVTCKFEFNTKCIRSGDRFCSIECQLMDAAANTEIANDKRKKDIGDSSSNKMQKKVDDDIDECPKEKTNDESSIDFYSLNHRKKSRKGKPIRAPLF</sequence>
<evidence type="ECO:0000313" key="2">
    <source>
        <dbReference type="EMBL" id="KMS95677.1"/>
    </source>
</evidence>
<dbReference type="Gramene" id="KMS95677">
    <property type="protein sequence ID" value="KMS95677"/>
    <property type="gene ID" value="BVRB_006120"/>
</dbReference>
<dbReference type="EMBL" id="KQ090445">
    <property type="protein sequence ID" value="KMS95677.1"/>
    <property type="molecule type" value="Genomic_DNA"/>
</dbReference>
<keyword evidence="3" id="KW-1185">Reference proteome</keyword>
<protein>
    <recommendedName>
        <fullName evidence="4">PLATZ transcription factor family protein</fullName>
    </recommendedName>
</protein>
<feature type="region of interest" description="Disordered" evidence="1">
    <location>
        <begin position="159"/>
        <end position="190"/>
    </location>
</feature>
<evidence type="ECO:0000313" key="3">
    <source>
        <dbReference type="Proteomes" id="UP000035740"/>
    </source>
</evidence>
<evidence type="ECO:0008006" key="4">
    <source>
        <dbReference type="Google" id="ProtNLM"/>
    </source>
</evidence>
<dbReference type="AlphaFoldDB" id="A0A0J8B7B2"/>